<evidence type="ECO:0000256" key="5">
    <source>
        <dbReference type="ARBA" id="ARBA00023136"/>
    </source>
</evidence>
<feature type="region of interest" description="Disordered" evidence="6">
    <location>
        <begin position="93"/>
        <end position="122"/>
    </location>
</feature>
<dbReference type="EMBL" id="HBNS01019177">
    <property type="protein sequence ID" value="CAE4607876.1"/>
    <property type="molecule type" value="Transcribed_RNA"/>
</dbReference>
<evidence type="ECO:0000256" key="1">
    <source>
        <dbReference type="ARBA" id="ARBA00004007"/>
    </source>
</evidence>
<dbReference type="PANTHER" id="PTHR21320">
    <property type="entry name" value="CYTOCHROME C OXIDASE ASSEMBLY PROTEIN COX11-RELATED"/>
    <property type="match status" value="1"/>
</dbReference>
<dbReference type="GO" id="GO:0005507">
    <property type="term" value="F:copper ion binding"/>
    <property type="evidence" value="ECO:0007669"/>
    <property type="project" value="InterPro"/>
</dbReference>
<dbReference type="HAMAP" id="MF_00155">
    <property type="entry name" value="CtaG"/>
    <property type="match status" value="1"/>
</dbReference>
<evidence type="ECO:0000256" key="6">
    <source>
        <dbReference type="SAM" id="MobiDB-lite"/>
    </source>
</evidence>
<evidence type="ECO:0000256" key="7">
    <source>
        <dbReference type="SAM" id="Phobius"/>
    </source>
</evidence>
<gene>
    <name evidence="8" type="ORF">DBRI00130_LOCUS15268</name>
</gene>
<comment type="function">
    <text evidence="1">Exerts its effect at some terminal stage of cytochrome c oxidase synthesis, probably by being involved in the insertion of the copper B into subunit I.</text>
</comment>
<organism evidence="8">
    <name type="scientific">Ditylum brightwellii</name>
    <dbReference type="NCBI Taxonomy" id="49249"/>
    <lineage>
        <taxon>Eukaryota</taxon>
        <taxon>Sar</taxon>
        <taxon>Stramenopiles</taxon>
        <taxon>Ochrophyta</taxon>
        <taxon>Bacillariophyta</taxon>
        <taxon>Mediophyceae</taxon>
        <taxon>Lithodesmiophycidae</taxon>
        <taxon>Lithodesmiales</taxon>
        <taxon>Lithodesmiaceae</taxon>
        <taxon>Ditylum</taxon>
    </lineage>
</organism>
<dbReference type="SUPFAM" id="SSF110111">
    <property type="entry name" value="Ctag/Cox11"/>
    <property type="match status" value="1"/>
</dbReference>
<dbReference type="Pfam" id="PF04442">
    <property type="entry name" value="CtaG_Cox11"/>
    <property type="match status" value="1"/>
</dbReference>
<keyword evidence="4 7" id="KW-1133">Transmembrane helix</keyword>
<dbReference type="AlphaFoldDB" id="A0A7S4R9S5"/>
<evidence type="ECO:0000313" key="8">
    <source>
        <dbReference type="EMBL" id="CAE4607876.1"/>
    </source>
</evidence>
<accession>A0A7S4R9S5</accession>
<dbReference type="InterPro" id="IPR023471">
    <property type="entry name" value="CtaG/Cox11_dom_sf"/>
</dbReference>
<dbReference type="FunFam" id="2.60.370.10:FF:000001">
    <property type="entry name" value="COX11 cytochrome c oxidase assembly homolog"/>
    <property type="match status" value="1"/>
</dbReference>
<evidence type="ECO:0000256" key="4">
    <source>
        <dbReference type="ARBA" id="ARBA00022989"/>
    </source>
</evidence>
<proteinExistence type="inferred from homology"/>
<keyword evidence="3 7" id="KW-0812">Transmembrane</keyword>
<reference evidence="8" key="1">
    <citation type="submission" date="2021-01" db="EMBL/GenBank/DDBJ databases">
        <authorList>
            <person name="Corre E."/>
            <person name="Pelletier E."/>
            <person name="Niang G."/>
            <person name="Scheremetjew M."/>
            <person name="Finn R."/>
            <person name="Kale V."/>
            <person name="Holt S."/>
            <person name="Cochrane G."/>
            <person name="Meng A."/>
            <person name="Brown T."/>
            <person name="Cohen L."/>
        </authorList>
    </citation>
    <scope>NUCLEOTIDE SEQUENCE</scope>
    <source>
        <strain evidence="8">GSO104</strain>
    </source>
</reference>
<dbReference type="Gene3D" id="2.60.370.10">
    <property type="entry name" value="Ctag/Cox11"/>
    <property type="match status" value="1"/>
</dbReference>
<dbReference type="PANTHER" id="PTHR21320:SF3">
    <property type="entry name" value="CYTOCHROME C OXIDASE ASSEMBLY PROTEIN COX11, MITOCHONDRIAL-RELATED"/>
    <property type="match status" value="1"/>
</dbReference>
<keyword evidence="5 7" id="KW-0472">Membrane</keyword>
<name>A0A7S4R9S5_9STRA</name>
<comment type="subcellular location">
    <subcellularLocation>
        <location evidence="2">Mitochondrion inner membrane</location>
        <topology evidence="2">Single-pass membrane protein</topology>
        <orientation evidence="2">Intermembrane side</orientation>
    </subcellularLocation>
</comment>
<evidence type="ECO:0000256" key="3">
    <source>
        <dbReference type="ARBA" id="ARBA00022692"/>
    </source>
</evidence>
<feature type="compositionally biased region" description="Low complexity" evidence="6">
    <location>
        <begin position="109"/>
        <end position="118"/>
    </location>
</feature>
<dbReference type="InterPro" id="IPR007533">
    <property type="entry name" value="Cyt_c_oxidase_assmbl_CtaG"/>
</dbReference>
<feature type="transmembrane region" description="Helical" evidence="7">
    <location>
        <begin position="149"/>
        <end position="168"/>
    </location>
</feature>
<dbReference type="GO" id="GO:0005743">
    <property type="term" value="C:mitochondrial inner membrane"/>
    <property type="evidence" value="ECO:0007669"/>
    <property type="project" value="UniProtKB-SubCell"/>
</dbReference>
<protein>
    <submittedName>
        <fullName evidence="8">Uncharacterized protein</fullName>
    </submittedName>
</protein>
<sequence length="380" mass="41888">MMMNCGRIVIRGMRGEAPMLMAGRKSSSGGCRIFFGNRAVLMRMNTASELTISKKSAISSFSSFAKVGTQKQHCIIRTKRHHPMLRMRHNKEQQYRFSHSGASTDKKPSSSPSSASSAQQRAYEYYRKKHGTSSSTFSSSSTHERNVKIASYAVAAVIGALGATYAAVPLYKIFCQTTGFGGTTQRVSLPEWAEQTEAREKSGKSKVSQALWDKLVTLSNLPSEMLPARGTSHGRGGPKTWTDEEAAAKLASLKPLKNGKLITVRFDSTIGDVMPWSFVPTQLDVKVVPGETALSFFTATNHHPTKAITGVATYNVHPPKAGLYFNKIQCFCFEEQRLLPGETVDMPVFFFIDPDYADDPQLATVNNITLSYTFFPDRHG</sequence>
<evidence type="ECO:0000256" key="2">
    <source>
        <dbReference type="ARBA" id="ARBA00004243"/>
    </source>
</evidence>